<evidence type="ECO:0000313" key="2">
    <source>
        <dbReference type="EMBL" id="RFS26233.1"/>
    </source>
</evidence>
<evidence type="ECO:0000256" key="1">
    <source>
        <dbReference type="SAM" id="SignalP"/>
    </source>
</evidence>
<sequence length="353" mass="39124">MPLRNYLLALFLLFTGALYAQVDLPTGKATFNLPLFSYDDGERLSTFIMLNYTGGGGIKNNEVPTSVGLGWELQAGGSIIRSTVGEPDDQKGGVYGGIRYADGYLYSPYNMASAIPAKAAWIPLFTTQVNSYRPDSSIIADREMDIFVFRFGNKSGSFTITKDGYIFPMTNSNLRIEKTETDMTSNNIITRINGFIITDENGVKYKFSGIETSKIITYEKGNQVTTSTGQKLLYQNKNISPYSVVTSWLLTEIVDPFTNHRITFNYSDYSISYVSGYEGIYTTVSAPTYAADVSTQTIQHWFSGTKKRLNNISFSHSATTIDFIYNDNEMADLPGEKALKQVLVKNNGNSVSG</sequence>
<accession>A0A3E1YFQ0</accession>
<protein>
    <recommendedName>
        <fullName evidence="4">YD repeat-containing protein</fullName>
    </recommendedName>
</protein>
<keyword evidence="1" id="KW-0732">Signal</keyword>
<comment type="caution">
    <text evidence="2">The sequence shown here is derived from an EMBL/GenBank/DDBJ whole genome shotgun (WGS) entry which is preliminary data.</text>
</comment>
<dbReference type="OrthoDB" id="9814627at2"/>
<dbReference type="EMBL" id="QPMM01000001">
    <property type="protein sequence ID" value="RFS26233.1"/>
    <property type="molecule type" value="Genomic_DNA"/>
</dbReference>
<name>A0A3E1YFQ0_9BACT</name>
<dbReference type="Proteomes" id="UP000260644">
    <property type="component" value="Unassembled WGS sequence"/>
</dbReference>
<gene>
    <name evidence="2" type="ORF">DVR12_00125</name>
</gene>
<reference evidence="2 3" key="1">
    <citation type="submission" date="2018-07" db="EMBL/GenBank/DDBJ databases">
        <title>Chitinophaga K2CV101002-2 sp. nov., isolated from a monsoon evergreen broad-leaved forest soil.</title>
        <authorList>
            <person name="Lv Y."/>
        </authorList>
    </citation>
    <scope>NUCLEOTIDE SEQUENCE [LARGE SCALE GENOMIC DNA]</scope>
    <source>
        <strain evidence="2 3">GDMCC 1.1288</strain>
    </source>
</reference>
<keyword evidence="3" id="KW-1185">Reference proteome</keyword>
<feature type="chain" id="PRO_5017663185" description="YD repeat-containing protein" evidence="1">
    <location>
        <begin position="21"/>
        <end position="353"/>
    </location>
</feature>
<evidence type="ECO:0008006" key="4">
    <source>
        <dbReference type="Google" id="ProtNLM"/>
    </source>
</evidence>
<feature type="signal peptide" evidence="1">
    <location>
        <begin position="1"/>
        <end position="20"/>
    </location>
</feature>
<evidence type="ECO:0000313" key="3">
    <source>
        <dbReference type="Proteomes" id="UP000260644"/>
    </source>
</evidence>
<organism evidence="2 3">
    <name type="scientific">Chitinophaga silvatica</name>
    <dbReference type="NCBI Taxonomy" id="2282649"/>
    <lineage>
        <taxon>Bacteria</taxon>
        <taxon>Pseudomonadati</taxon>
        <taxon>Bacteroidota</taxon>
        <taxon>Chitinophagia</taxon>
        <taxon>Chitinophagales</taxon>
        <taxon>Chitinophagaceae</taxon>
        <taxon>Chitinophaga</taxon>
    </lineage>
</organism>
<dbReference type="AlphaFoldDB" id="A0A3E1YFQ0"/>
<proteinExistence type="predicted"/>
<dbReference type="RefSeq" id="WP_116973427.1">
    <property type="nucleotide sequence ID" value="NZ_QPMM01000001.1"/>
</dbReference>